<name>A0A0A9AF29_ARUDO</name>
<keyword evidence="1" id="KW-1133">Transmembrane helix</keyword>
<keyword evidence="1" id="KW-0472">Membrane</keyword>
<evidence type="ECO:0000256" key="1">
    <source>
        <dbReference type="SAM" id="Phobius"/>
    </source>
</evidence>
<proteinExistence type="predicted"/>
<organism evidence="2">
    <name type="scientific">Arundo donax</name>
    <name type="common">Giant reed</name>
    <name type="synonym">Donax arundinaceus</name>
    <dbReference type="NCBI Taxonomy" id="35708"/>
    <lineage>
        <taxon>Eukaryota</taxon>
        <taxon>Viridiplantae</taxon>
        <taxon>Streptophyta</taxon>
        <taxon>Embryophyta</taxon>
        <taxon>Tracheophyta</taxon>
        <taxon>Spermatophyta</taxon>
        <taxon>Magnoliopsida</taxon>
        <taxon>Liliopsida</taxon>
        <taxon>Poales</taxon>
        <taxon>Poaceae</taxon>
        <taxon>PACMAD clade</taxon>
        <taxon>Arundinoideae</taxon>
        <taxon>Arundineae</taxon>
        <taxon>Arundo</taxon>
    </lineage>
</organism>
<reference evidence="2" key="2">
    <citation type="journal article" date="2015" name="Data Brief">
        <title>Shoot transcriptome of the giant reed, Arundo donax.</title>
        <authorList>
            <person name="Barrero R.A."/>
            <person name="Guerrero F.D."/>
            <person name="Moolhuijzen P."/>
            <person name="Goolsby J.A."/>
            <person name="Tidwell J."/>
            <person name="Bellgard S.E."/>
            <person name="Bellgard M.I."/>
        </authorList>
    </citation>
    <scope>NUCLEOTIDE SEQUENCE</scope>
    <source>
        <tissue evidence="2">Shoot tissue taken approximately 20 cm above the soil surface</tissue>
    </source>
</reference>
<sequence>MQHIHSLTCNNYIKVDTFYGNKGMFEISNYDVCDIRKSSQMQILLYGCFTVMQILSLLPHITHERWNWIQFKNT</sequence>
<dbReference type="AlphaFoldDB" id="A0A0A9AF29"/>
<accession>A0A0A9AF29</accession>
<protein>
    <submittedName>
        <fullName evidence="2">Uncharacterized protein</fullName>
    </submittedName>
</protein>
<reference evidence="2" key="1">
    <citation type="submission" date="2014-09" db="EMBL/GenBank/DDBJ databases">
        <authorList>
            <person name="Magalhaes I.L.F."/>
            <person name="Oliveira U."/>
            <person name="Santos F.R."/>
            <person name="Vidigal T.H.D.A."/>
            <person name="Brescovit A.D."/>
            <person name="Santos A.J."/>
        </authorList>
    </citation>
    <scope>NUCLEOTIDE SEQUENCE</scope>
    <source>
        <tissue evidence="2">Shoot tissue taken approximately 20 cm above the soil surface</tissue>
    </source>
</reference>
<feature type="transmembrane region" description="Helical" evidence="1">
    <location>
        <begin position="43"/>
        <end position="61"/>
    </location>
</feature>
<dbReference type="EMBL" id="GBRH01248159">
    <property type="protein sequence ID" value="JAD49736.1"/>
    <property type="molecule type" value="Transcribed_RNA"/>
</dbReference>
<keyword evidence="1" id="KW-0812">Transmembrane</keyword>
<evidence type="ECO:0000313" key="2">
    <source>
        <dbReference type="EMBL" id="JAD49736.1"/>
    </source>
</evidence>